<proteinExistence type="inferred from homology"/>
<reference evidence="5 6" key="1">
    <citation type="submission" date="2021-03" db="EMBL/GenBank/DDBJ databases">
        <title>Pseudidiomarina terrestris, a new bacterium isolated from saline soil.</title>
        <authorList>
            <person name="Galisteo C."/>
            <person name="De La Haba R."/>
            <person name="Sanchez-Porro C."/>
            <person name="Ventosa A."/>
        </authorList>
    </citation>
    <scope>NUCLEOTIDE SEQUENCE [LARGE SCALE GENOMIC DNA]</scope>
    <source>
        <strain evidence="3 6">1APP75-32.1</strain>
        <strain evidence="5">1APR75-15</strain>
        <strain evidence="4">1ASR75-15</strain>
    </source>
</reference>
<evidence type="ECO:0000313" key="4">
    <source>
        <dbReference type="EMBL" id="MDN7130497.1"/>
    </source>
</evidence>
<dbReference type="Pfam" id="PF00246">
    <property type="entry name" value="Peptidase_M14"/>
    <property type="match status" value="1"/>
</dbReference>
<dbReference type="Proteomes" id="UP001169491">
    <property type="component" value="Unassembled WGS sequence"/>
</dbReference>
<name>A0AAW7R0T6_9GAMM</name>
<dbReference type="GO" id="GO:0004181">
    <property type="term" value="F:metallocarboxypeptidase activity"/>
    <property type="evidence" value="ECO:0007669"/>
    <property type="project" value="InterPro"/>
</dbReference>
<dbReference type="SUPFAM" id="SSF53187">
    <property type="entry name" value="Zn-dependent exopeptidases"/>
    <property type="match status" value="1"/>
</dbReference>
<gene>
    <name evidence="3" type="ORF">J6I90_12170</name>
    <name evidence="4" type="ORF">J6I92_11505</name>
</gene>
<evidence type="ECO:0000313" key="5">
    <source>
        <dbReference type="Proteomes" id="UP001169491"/>
    </source>
</evidence>
<sequence>MTHPNVAIAELEQQISAVQWPQLDRKHLTYADIAPVMDELAGHAALRVTHIGASYLGTPIRRLTLGNGPLVVLAWTQMHGDEPTATAAVLDWLQLLLTQQLSGLPNDWQQLLTLHVVPMLNPDGAAQRTRQNAQGIDINRDALARQSPEGRLLWQQVQSLQPTLAFNLHDQNPYYAVGNSAEPATVAFLAPAYHPDKHVDSARLQAKQMIAHMRQMLSHWLPGGIARYDDSYSERSFGDNIAGTGASTILIESGAHRQDPHRQVARRMNVIALQVALEALFTDAHRNYTLADYYAIPANTADGFCDIKICQVTIDDGTHAPFQTDICLSREKGDELLRVEFIGDVRGIHGFTEYDARQQQLPELINIGDDATELVASLKPVQAGL</sequence>
<dbReference type="PROSITE" id="PS52035">
    <property type="entry name" value="PEPTIDASE_M14"/>
    <property type="match status" value="1"/>
</dbReference>
<comment type="caution">
    <text evidence="3">The sequence shown here is derived from an EMBL/GenBank/DDBJ whole genome shotgun (WGS) entry which is preliminary data.</text>
</comment>
<dbReference type="InterPro" id="IPR000834">
    <property type="entry name" value="Peptidase_M14"/>
</dbReference>
<dbReference type="RefSeq" id="WP_301775077.1">
    <property type="nucleotide sequence ID" value="NZ_JAGGJB010000007.1"/>
</dbReference>
<evidence type="ECO:0000259" key="2">
    <source>
        <dbReference type="PROSITE" id="PS52035"/>
    </source>
</evidence>
<evidence type="ECO:0000313" key="6">
    <source>
        <dbReference type="Proteomes" id="UP001169492"/>
    </source>
</evidence>
<feature type="domain" description="Peptidase M14" evidence="2">
    <location>
        <begin position="26"/>
        <end position="280"/>
    </location>
</feature>
<dbReference type="Gene3D" id="3.40.630.10">
    <property type="entry name" value="Zn peptidases"/>
    <property type="match status" value="1"/>
</dbReference>
<dbReference type="Proteomes" id="UP001169492">
    <property type="component" value="Unassembled WGS sequence"/>
</dbReference>
<dbReference type="AlphaFoldDB" id="A0AAW7R0T6"/>
<protein>
    <submittedName>
        <fullName evidence="3">Peptidase M14</fullName>
    </submittedName>
</protein>
<evidence type="ECO:0000313" key="3">
    <source>
        <dbReference type="EMBL" id="MDN7125639.1"/>
    </source>
</evidence>
<evidence type="ECO:0000256" key="1">
    <source>
        <dbReference type="PROSITE-ProRule" id="PRU01379"/>
    </source>
</evidence>
<dbReference type="GO" id="GO:0006508">
    <property type="term" value="P:proteolysis"/>
    <property type="evidence" value="ECO:0007669"/>
    <property type="project" value="InterPro"/>
</dbReference>
<comment type="similarity">
    <text evidence="1">Belongs to the peptidase M14 family.</text>
</comment>
<feature type="active site" description="Proton donor/acceptor" evidence="1">
    <location>
        <position position="252"/>
    </location>
</feature>
<keyword evidence="5" id="KW-1185">Reference proteome</keyword>
<dbReference type="EMBL" id="JAGGJB010000007">
    <property type="protein sequence ID" value="MDN7125639.1"/>
    <property type="molecule type" value="Genomic_DNA"/>
</dbReference>
<dbReference type="GO" id="GO:0008270">
    <property type="term" value="F:zinc ion binding"/>
    <property type="evidence" value="ECO:0007669"/>
    <property type="project" value="InterPro"/>
</dbReference>
<dbReference type="EMBL" id="JAGGJC010000006">
    <property type="protein sequence ID" value="MDN7130497.1"/>
    <property type="molecule type" value="Genomic_DNA"/>
</dbReference>
<accession>A0AAW7R0T6</accession>
<organism evidence="3 6">
    <name type="scientific">Pseudidiomarina terrestris</name>
    <dbReference type="NCBI Taxonomy" id="2820060"/>
    <lineage>
        <taxon>Bacteria</taxon>
        <taxon>Pseudomonadati</taxon>
        <taxon>Pseudomonadota</taxon>
        <taxon>Gammaproteobacteria</taxon>
        <taxon>Alteromonadales</taxon>
        <taxon>Idiomarinaceae</taxon>
        <taxon>Pseudidiomarina</taxon>
    </lineage>
</organism>